<sequence>MSTRNDSTSLHMDRQAVVFPSVSYDSKGNCIPTILLTTQDRLYSQGDLKAEGVSRINPENSQEKHATDQMNRRDCSAMQHEEESVELVKQLKPPEAALLNWAVGLMADVVEEEDSNKKTAGNIAMDFAPNMTQESVLTKQSSGSLLNILDRSVPNMLRKMLCLQILTCSFPSWLLL</sequence>
<dbReference type="Proteomes" id="UP000886885">
    <property type="component" value="Chromosome 2A"/>
</dbReference>
<dbReference type="PANTHER" id="PTHR23177:SF35">
    <property type="entry name" value="RHO GTPASE-ACTIVATING PROTEIN GACA"/>
    <property type="match status" value="1"/>
</dbReference>
<dbReference type="OrthoDB" id="185175at2759"/>
<evidence type="ECO:0000313" key="3">
    <source>
        <dbReference type="Proteomes" id="UP000886885"/>
    </source>
</evidence>
<reference evidence="2" key="1">
    <citation type="journal article" date="2020" name="bioRxiv">
        <title>Hybrid origin of Populus tomentosa Carr. identified through genome sequencing and phylogenomic analysis.</title>
        <authorList>
            <person name="An X."/>
            <person name="Gao K."/>
            <person name="Chen Z."/>
            <person name="Li J."/>
            <person name="Yang X."/>
            <person name="Yang X."/>
            <person name="Zhou J."/>
            <person name="Guo T."/>
            <person name="Zhao T."/>
            <person name="Huang S."/>
            <person name="Miao D."/>
            <person name="Khan W.U."/>
            <person name="Rao P."/>
            <person name="Ye M."/>
            <person name="Lei B."/>
            <person name="Liao W."/>
            <person name="Wang J."/>
            <person name="Ji L."/>
            <person name="Li Y."/>
            <person name="Guo B."/>
            <person name="Mustafa N.S."/>
            <person name="Li S."/>
            <person name="Yun Q."/>
            <person name="Keller S.R."/>
            <person name="Mao J."/>
            <person name="Zhang R."/>
            <person name="Strauss S.H."/>
        </authorList>
    </citation>
    <scope>NUCLEOTIDE SEQUENCE</scope>
    <source>
        <strain evidence="2">GM15</strain>
        <tissue evidence="2">Leaf</tissue>
    </source>
</reference>
<dbReference type="InterPro" id="IPR044785">
    <property type="entry name" value="RopGAP1-5"/>
</dbReference>
<comment type="caution">
    <text evidence="2">The sequence shown here is derived from an EMBL/GenBank/DDBJ whole genome shotgun (WGS) entry which is preliminary data.</text>
</comment>
<proteinExistence type="predicted"/>
<evidence type="ECO:0000313" key="2">
    <source>
        <dbReference type="EMBL" id="KAG6787169.1"/>
    </source>
</evidence>
<keyword evidence="3" id="KW-1185">Reference proteome</keyword>
<keyword evidence="1" id="KW-0343">GTPase activation</keyword>
<dbReference type="AlphaFoldDB" id="A0A8X8AF30"/>
<dbReference type="PANTHER" id="PTHR23177">
    <property type="entry name" value="MKIAA1688 PROTEIN"/>
    <property type="match status" value="1"/>
</dbReference>
<name>A0A8X8AF30_POPTO</name>
<dbReference type="EMBL" id="JAAWWB010000003">
    <property type="protein sequence ID" value="KAG6787169.1"/>
    <property type="molecule type" value="Genomic_DNA"/>
</dbReference>
<dbReference type="GO" id="GO:0005096">
    <property type="term" value="F:GTPase activator activity"/>
    <property type="evidence" value="ECO:0007669"/>
    <property type="project" value="UniProtKB-KW"/>
</dbReference>
<gene>
    <name evidence="2" type="ORF">POTOM_008802</name>
</gene>
<organism evidence="2 3">
    <name type="scientific">Populus tomentosa</name>
    <name type="common">Chinese white poplar</name>
    <dbReference type="NCBI Taxonomy" id="118781"/>
    <lineage>
        <taxon>Eukaryota</taxon>
        <taxon>Viridiplantae</taxon>
        <taxon>Streptophyta</taxon>
        <taxon>Embryophyta</taxon>
        <taxon>Tracheophyta</taxon>
        <taxon>Spermatophyta</taxon>
        <taxon>Magnoliopsida</taxon>
        <taxon>eudicotyledons</taxon>
        <taxon>Gunneridae</taxon>
        <taxon>Pentapetalae</taxon>
        <taxon>rosids</taxon>
        <taxon>fabids</taxon>
        <taxon>Malpighiales</taxon>
        <taxon>Salicaceae</taxon>
        <taxon>Saliceae</taxon>
        <taxon>Populus</taxon>
    </lineage>
</organism>
<evidence type="ECO:0000256" key="1">
    <source>
        <dbReference type="ARBA" id="ARBA00022468"/>
    </source>
</evidence>
<protein>
    <submittedName>
        <fullName evidence="2">Uncharacterized protein</fullName>
    </submittedName>
</protein>
<accession>A0A8X8AF30</accession>